<proteinExistence type="inferred from homology"/>
<dbReference type="Gene3D" id="3.30.750.24">
    <property type="entry name" value="STAS domain"/>
    <property type="match status" value="1"/>
</dbReference>
<dbReference type="PANTHER" id="PTHR33495:SF2">
    <property type="entry name" value="ANTI-SIGMA FACTOR ANTAGONIST TM_1081-RELATED"/>
    <property type="match status" value="1"/>
</dbReference>
<dbReference type="Pfam" id="PF01740">
    <property type="entry name" value="STAS"/>
    <property type="match status" value="1"/>
</dbReference>
<dbReference type="GO" id="GO:0043856">
    <property type="term" value="F:anti-sigma factor antagonist activity"/>
    <property type="evidence" value="ECO:0007669"/>
    <property type="project" value="InterPro"/>
</dbReference>
<dbReference type="AlphaFoldDB" id="A0A7J0C1B8"/>
<evidence type="ECO:0000313" key="7">
    <source>
        <dbReference type="Proteomes" id="UP000530403"/>
    </source>
</evidence>
<dbReference type="InterPro" id="IPR036513">
    <property type="entry name" value="STAS_dom_sf"/>
</dbReference>
<dbReference type="InterPro" id="IPR003658">
    <property type="entry name" value="Anti-sigma_ant"/>
</dbReference>
<comment type="caution">
    <text evidence="4">The sequence shown here is derived from an EMBL/GenBank/DDBJ whole genome shotgun (WGS) entry which is preliminary data.</text>
</comment>
<dbReference type="RefSeq" id="WP_173311757.1">
    <property type="nucleotide sequence ID" value="NZ_BAAAUE010000006.1"/>
</dbReference>
<feature type="domain" description="STAS" evidence="3">
    <location>
        <begin position="15"/>
        <end position="115"/>
    </location>
</feature>
<dbReference type="EMBL" id="JACCCF010000001">
    <property type="protein sequence ID" value="NYE39924.1"/>
    <property type="molecule type" value="Genomic_DNA"/>
</dbReference>
<gene>
    <name evidence="4" type="primary">rsbV_1</name>
    <name evidence="5" type="ORF">HEB29_000935</name>
    <name evidence="4" type="ORF">Sfulv_09890</name>
</gene>
<dbReference type="CDD" id="cd07043">
    <property type="entry name" value="STAS_anti-anti-sigma_factors"/>
    <property type="match status" value="1"/>
</dbReference>
<keyword evidence="6" id="KW-1185">Reference proteome</keyword>
<evidence type="ECO:0000259" key="3">
    <source>
        <dbReference type="PROSITE" id="PS50801"/>
    </source>
</evidence>
<evidence type="ECO:0000256" key="2">
    <source>
        <dbReference type="RuleBase" id="RU003749"/>
    </source>
</evidence>
<dbReference type="NCBIfam" id="TIGR00377">
    <property type="entry name" value="ant_ant_sig"/>
    <property type="match status" value="1"/>
</dbReference>
<dbReference type="EMBL" id="BLWC01000001">
    <property type="protein sequence ID" value="GFM96178.1"/>
    <property type="molecule type" value="Genomic_DNA"/>
</dbReference>
<reference evidence="5 7" key="2">
    <citation type="submission" date="2020-07" db="EMBL/GenBank/DDBJ databases">
        <title>Sequencing the genomes of 1000 actinobacteria strains.</title>
        <authorList>
            <person name="Klenk H.-P."/>
        </authorList>
    </citation>
    <scope>NUCLEOTIDE SEQUENCE [LARGE SCALE GENOMIC DNA]</scope>
    <source>
        <strain evidence="5 7">DSM 41455</strain>
    </source>
</reference>
<dbReference type="Proteomes" id="UP000530403">
    <property type="component" value="Unassembled WGS sequence"/>
</dbReference>
<dbReference type="Proteomes" id="UP000498980">
    <property type="component" value="Unassembled WGS sequence"/>
</dbReference>
<accession>A0A7J0C1B8</accession>
<protein>
    <recommendedName>
        <fullName evidence="2">Anti-sigma factor antagonist</fullName>
    </recommendedName>
</protein>
<evidence type="ECO:0000313" key="5">
    <source>
        <dbReference type="EMBL" id="NYE39924.1"/>
    </source>
</evidence>
<evidence type="ECO:0000313" key="6">
    <source>
        <dbReference type="Proteomes" id="UP000498980"/>
    </source>
</evidence>
<dbReference type="InterPro" id="IPR002645">
    <property type="entry name" value="STAS_dom"/>
</dbReference>
<organism evidence="4 6">
    <name type="scientific">Streptomyces fulvorobeus</name>
    <dbReference type="NCBI Taxonomy" id="284028"/>
    <lineage>
        <taxon>Bacteria</taxon>
        <taxon>Bacillati</taxon>
        <taxon>Actinomycetota</taxon>
        <taxon>Actinomycetes</taxon>
        <taxon>Kitasatosporales</taxon>
        <taxon>Streptomycetaceae</taxon>
        <taxon>Streptomyces</taxon>
    </lineage>
</organism>
<dbReference type="PROSITE" id="PS50801">
    <property type="entry name" value="STAS"/>
    <property type="match status" value="1"/>
</dbReference>
<reference evidence="4 6" key="1">
    <citation type="submission" date="2020-05" db="EMBL/GenBank/DDBJ databases">
        <title>Whole genome shotgun sequence of Streptomyces fulvorobeus NBRC 15897.</title>
        <authorList>
            <person name="Komaki H."/>
            <person name="Tamura T."/>
        </authorList>
    </citation>
    <scope>NUCLEOTIDE SEQUENCE [LARGE SCALE GENOMIC DNA]</scope>
    <source>
        <strain evidence="4 6">NBRC 15897</strain>
    </source>
</reference>
<evidence type="ECO:0000256" key="1">
    <source>
        <dbReference type="ARBA" id="ARBA00009013"/>
    </source>
</evidence>
<dbReference type="SUPFAM" id="SSF52091">
    <property type="entry name" value="SpoIIaa-like"/>
    <property type="match status" value="1"/>
</dbReference>
<name>A0A7J0C1B8_9ACTN</name>
<sequence>MTEDLHLAVEHTHGSLTVTTVTGEISFRTAPHLRARGLELIGQGHHQLVLDLSDVGFCDSAGLSALIGIWHAAQGAGGTLALAAVPDRLMRVLTLTGLHTVLPAYATVADALAAHQRDTA</sequence>
<comment type="similarity">
    <text evidence="1 2">Belongs to the anti-sigma-factor antagonist family.</text>
</comment>
<dbReference type="PANTHER" id="PTHR33495">
    <property type="entry name" value="ANTI-SIGMA FACTOR ANTAGONIST TM_1081-RELATED-RELATED"/>
    <property type="match status" value="1"/>
</dbReference>
<evidence type="ECO:0000313" key="4">
    <source>
        <dbReference type="EMBL" id="GFM96178.1"/>
    </source>
</evidence>